<feature type="compositionally biased region" description="Low complexity" evidence="2">
    <location>
        <begin position="38"/>
        <end position="53"/>
    </location>
</feature>
<feature type="region of interest" description="Disordered" evidence="2">
    <location>
        <begin position="247"/>
        <end position="286"/>
    </location>
</feature>
<evidence type="ECO:0000256" key="1">
    <source>
        <dbReference type="ARBA" id="ARBA00010457"/>
    </source>
</evidence>
<comment type="caution">
    <text evidence="5">The sequence shown here is derived from an EMBL/GenBank/DDBJ whole genome shotgun (WGS) entry which is preliminary data.</text>
</comment>
<protein>
    <recommendedName>
        <fullName evidence="4">Superoxide dismutase copper/zinc binding domain-containing protein</fullName>
    </recommendedName>
</protein>
<dbReference type="InterPro" id="IPR001424">
    <property type="entry name" value="SOD_Cu_Zn_dom"/>
</dbReference>
<sequence>MSFTHRWPALTAATLSTALILTACGNGEDTNDDAASSPEPEQTAQATAPPAEGAQEEAEEDTETEPFASAELIDVAENDLGHVSFTELDEEEGPGVLVSIELWNLTPGFRAVSVHEHGLCEIQSENEWGQVGDFYSAGGHLQGEPATEDVIEGEELEEEELPENGGEQAPPDETAEEETWEGGGFSAGALAQQPPAEEDQEVPHPDRAGNFPNVLINQDGTGSIEFVTDRLSEELLLADGGRSVIVHSDPDHHGNIPSRYAPYGPDQESQATGDTGSRIACGVVSQ</sequence>
<feature type="region of interest" description="Disordered" evidence="2">
    <location>
        <begin position="26"/>
        <end position="65"/>
    </location>
</feature>
<evidence type="ECO:0000313" key="5">
    <source>
        <dbReference type="EMBL" id="MVT25297.1"/>
    </source>
</evidence>
<comment type="similarity">
    <text evidence="1">Belongs to the Cu-Zn superoxide dismutase family.</text>
</comment>
<dbReference type="Proteomes" id="UP000460157">
    <property type="component" value="Unassembled WGS sequence"/>
</dbReference>
<dbReference type="SUPFAM" id="SSF49329">
    <property type="entry name" value="Cu,Zn superoxide dismutase-like"/>
    <property type="match status" value="2"/>
</dbReference>
<evidence type="ECO:0000256" key="2">
    <source>
        <dbReference type="SAM" id="MobiDB-lite"/>
    </source>
</evidence>
<dbReference type="PROSITE" id="PS51257">
    <property type="entry name" value="PROKAR_LIPOPROTEIN"/>
    <property type="match status" value="1"/>
</dbReference>
<dbReference type="EMBL" id="WRPM01000021">
    <property type="protein sequence ID" value="MVT25297.1"/>
    <property type="molecule type" value="Genomic_DNA"/>
</dbReference>
<dbReference type="GO" id="GO:0006801">
    <property type="term" value="P:superoxide metabolic process"/>
    <property type="evidence" value="ECO:0007669"/>
    <property type="project" value="InterPro"/>
</dbReference>
<evidence type="ECO:0000313" key="6">
    <source>
        <dbReference type="Proteomes" id="UP000460157"/>
    </source>
</evidence>
<feature type="region of interest" description="Disordered" evidence="2">
    <location>
        <begin position="155"/>
        <end position="210"/>
    </location>
</feature>
<dbReference type="InterPro" id="IPR024134">
    <property type="entry name" value="SOD_Cu/Zn_/chaperone"/>
</dbReference>
<dbReference type="PANTHER" id="PTHR10003">
    <property type="entry name" value="SUPEROXIDE DISMUTASE CU-ZN -RELATED"/>
    <property type="match status" value="1"/>
</dbReference>
<dbReference type="Gene3D" id="2.60.40.200">
    <property type="entry name" value="Superoxide dismutase, copper/zinc binding domain"/>
    <property type="match status" value="2"/>
</dbReference>
<gene>
    <name evidence="5" type="ORF">GNZ21_02795</name>
</gene>
<reference evidence="5 6" key="1">
    <citation type="submission" date="2019-12" db="EMBL/GenBank/DDBJ databases">
        <title>Nesterenkonia muleiensis sp. nov., a novel actinobacterium isolated from sap of Populus euphratica.</title>
        <authorList>
            <person name="Wang R."/>
        </authorList>
    </citation>
    <scope>NUCLEOTIDE SEQUENCE [LARGE SCALE GENOMIC DNA]</scope>
    <source>
        <strain evidence="5 6">F10</strain>
    </source>
</reference>
<feature type="compositionally biased region" description="Acidic residues" evidence="2">
    <location>
        <begin position="54"/>
        <end position="64"/>
    </location>
</feature>
<feature type="domain" description="Superoxide dismutase copper/zinc binding" evidence="4">
    <location>
        <begin position="81"/>
        <end position="143"/>
    </location>
</feature>
<feature type="chain" id="PRO_5038547079" description="Superoxide dismutase copper/zinc binding domain-containing protein" evidence="3">
    <location>
        <begin position="24"/>
        <end position="286"/>
    </location>
</feature>
<dbReference type="OrthoDB" id="9792957at2"/>
<dbReference type="AlphaFoldDB" id="A0A7K1UFQ8"/>
<proteinExistence type="inferred from homology"/>
<evidence type="ECO:0000256" key="3">
    <source>
        <dbReference type="SAM" id="SignalP"/>
    </source>
</evidence>
<dbReference type="RefSeq" id="WP_157321148.1">
    <property type="nucleotide sequence ID" value="NZ_BMFX01000004.1"/>
</dbReference>
<feature type="domain" description="Superoxide dismutase copper/zinc binding" evidence="4">
    <location>
        <begin position="196"/>
        <end position="284"/>
    </location>
</feature>
<accession>A0A7K1UFQ8</accession>
<feature type="signal peptide" evidence="3">
    <location>
        <begin position="1"/>
        <end position="23"/>
    </location>
</feature>
<evidence type="ECO:0000259" key="4">
    <source>
        <dbReference type="Pfam" id="PF00080"/>
    </source>
</evidence>
<organism evidence="5 6">
    <name type="scientific">Nesterenkonia alkaliphila</name>
    <dbReference type="NCBI Taxonomy" id="1463631"/>
    <lineage>
        <taxon>Bacteria</taxon>
        <taxon>Bacillati</taxon>
        <taxon>Actinomycetota</taxon>
        <taxon>Actinomycetes</taxon>
        <taxon>Micrococcales</taxon>
        <taxon>Micrococcaceae</taxon>
        <taxon>Nesterenkonia</taxon>
    </lineage>
</organism>
<dbReference type="InterPro" id="IPR036423">
    <property type="entry name" value="SOD-like_Cu/Zn_dom_sf"/>
</dbReference>
<dbReference type="GO" id="GO:0005507">
    <property type="term" value="F:copper ion binding"/>
    <property type="evidence" value="ECO:0007669"/>
    <property type="project" value="InterPro"/>
</dbReference>
<dbReference type="Pfam" id="PF00080">
    <property type="entry name" value="Sod_Cu"/>
    <property type="match status" value="2"/>
</dbReference>
<keyword evidence="3" id="KW-0732">Signal</keyword>
<name>A0A7K1UFQ8_9MICC</name>
<feature type="compositionally biased region" description="Low complexity" evidence="2">
    <location>
        <begin position="163"/>
        <end position="172"/>
    </location>
</feature>
<keyword evidence="6" id="KW-1185">Reference proteome</keyword>